<sequence length="218" mass="22098">MSSLILIKNNYASGVSGAGAPSSLQIGEIGIDVWDNDCAGAILYTKSADGTIVNITSSVSQGVVSSSAYACSISYYSANGNTISTTADGLGNGLFFDSGTDRVGINTNSPAASLHISGTDGIVIPVGTTGQRGTTTQGKFRYNTTTSCFEGYDGSTWGNFATKLYVDTCVTAQDVDATGDSGVIAIDLDSETLTVAGGTYLTSSGSGNTITINHDNSG</sequence>
<dbReference type="EMBL" id="UINC01134845">
    <property type="protein sequence ID" value="SVD18636.1"/>
    <property type="molecule type" value="Genomic_DNA"/>
</dbReference>
<reference evidence="1" key="1">
    <citation type="submission" date="2018-05" db="EMBL/GenBank/DDBJ databases">
        <authorList>
            <person name="Lanie J.A."/>
            <person name="Ng W.-L."/>
            <person name="Kazmierczak K.M."/>
            <person name="Andrzejewski T.M."/>
            <person name="Davidsen T.M."/>
            <person name="Wayne K.J."/>
            <person name="Tettelin H."/>
            <person name="Glass J.I."/>
            <person name="Rusch D."/>
            <person name="Podicherti R."/>
            <person name="Tsui H.-C.T."/>
            <person name="Winkler M.E."/>
        </authorList>
    </citation>
    <scope>NUCLEOTIDE SEQUENCE</scope>
</reference>
<organism evidence="1">
    <name type="scientific">marine metagenome</name>
    <dbReference type="NCBI Taxonomy" id="408172"/>
    <lineage>
        <taxon>unclassified sequences</taxon>
        <taxon>metagenomes</taxon>
        <taxon>ecological metagenomes</taxon>
    </lineage>
</organism>
<protein>
    <submittedName>
        <fullName evidence="1">Uncharacterized protein</fullName>
    </submittedName>
</protein>
<proteinExistence type="predicted"/>
<feature type="non-terminal residue" evidence="1">
    <location>
        <position position="218"/>
    </location>
</feature>
<name>A0A382T994_9ZZZZ</name>
<accession>A0A382T994</accession>
<dbReference type="AlphaFoldDB" id="A0A382T994"/>
<evidence type="ECO:0000313" key="1">
    <source>
        <dbReference type="EMBL" id="SVD18636.1"/>
    </source>
</evidence>
<gene>
    <name evidence="1" type="ORF">METZ01_LOCUS371490</name>
</gene>